<evidence type="ECO:0000313" key="2">
    <source>
        <dbReference type="Proteomes" id="UP000805704"/>
    </source>
</evidence>
<comment type="caution">
    <text evidence="1">The sequence shown here is derived from an EMBL/GenBank/DDBJ whole genome shotgun (WGS) entry which is preliminary data.</text>
</comment>
<keyword evidence="2" id="KW-1185">Reference proteome</keyword>
<evidence type="ECO:0000313" key="1">
    <source>
        <dbReference type="EMBL" id="KAG8014330.1"/>
    </source>
</evidence>
<reference evidence="1" key="1">
    <citation type="submission" date="2020-04" db="EMBL/GenBank/DDBJ databases">
        <title>A chromosome-scale assembly and high-density genetic map of the yellow drum (Nibea albiflora) genome.</title>
        <authorList>
            <person name="Xu D."/>
            <person name="Zhang W."/>
            <person name="Chen R."/>
            <person name="Tan P."/>
            <person name="Wang L."/>
            <person name="Song H."/>
            <person name="Tian L."/>
            <person name="Zhu Q."/>
            <person name="Wang B."/>
        </authorList>
    </citation>
    <scope>NUCLEOTIDE SEQUENCE</scope>
    <source>
        <strain evidence="1">ZJHYS-2018</strain>
    </source>
</reference>
<name>A0ACB7FIN1_NIBAL</name>
<sequence>MHLHSSHKYTVLNLSFFIHAVKIEFEEAGNLLEVNRDAVTISIEDDVKPEKQRKAAGFAPDGEDEDPLAGDDKTELLSGQKKSVPFWTFEYYQKFFDIETHHVKERIIGSVVPWPGKNFIHIYLRRNPDLYGPFWICTTLVFAIAISGNISNFLVHLGKPNYKYTPEFRKVTIAATAIFSYAWFVPLALWGFLLWRNNKVMNLVSYSFMEIVCVYGYSLSIYIPAVVLWILPYEWLRWCSIVLALCLSGTVLVMTFWPAVRDDHPKVIIAIMSAIVVLNVLLAVGCKAYFFSKPEPALPVEHSAITAAIKATAMATSNGKGEKVSKFETLKLLEKCRKERDDAMHRESVLREKLRQYESRMRSTEALKQKLKSLTMDNKELRKQVKSLRTEIGLESSPKFNGKTTKDIINDLHEKDRECSSLMEKAGKLSLTIDDLTSELANTVTSKTLLEDQVQSLQQNLKDMTNNQRRLLKLWEDKKSQREQLALPSIVQKPFVHKAVQTEMSIGLSQKLPVNAFETKPFSRDHD</sequence>
<dbReference type="Proteomes" id="UP000805704">
    <property type="component" value="Chromosome 10"/>
</dbReference>
<accession>A0ACB7FIN1</accession>
<dbReference type="EMBL" id="CM024798">
    <property type="protein sequence ID" value="KAG8014330.1"/>
    <property type="molecule type" value="Genomic_DNA"/>
</dbReference>
<protein>
    <submittedName>
        <fullName evidence="1">Protein YIPF1</fullName>
    </submittedName>
</protein>
<proteinExistence type="predicted"/>
<organism evidence="1 2">
    <name type="scientific">Nibea albiflora</name>
    <name type="common">Yellow drum</name>
    <name type="synonym">Corvina albiflora</name>
    <dbReference type="NCBI Taxonomy" id="240163"/>
    <lineage>
        <taxon>Eukaryota</taxon>
        <taxon>Metazoa</taxon>
        <taxon>Chordata</taxon>
        <taxon>Craniata</taxon>
        <taxon>Vertebrata</taxon>
        <taxon>Euteleostomi</taxon>
        <taxon>Actinopterygii</taxon>
        <taxon>Neopterygii</taxon>
        <taxon>Teleostei</taxon>
        <taxon>Neoteleostei</taxon>
        <taxon>Acanthomorphata</taxon>
        <taxon>Eupercaria</taxon>
        <taxon>Sciaenidae</taxon>
        <taxon>Nibea</taxon>
    </lineage>
</organism>
<feature type="non-terminal residue" evidence="1">
    <location>
        <position position="527"/>
    </location>
</feature>
<gene>
    <name evidence="1" type="primary">YIPF1.2</name>
    <name evidence="1" type="ORF">GBF38_017306</name>
</gene>